<evidence type="ECO:0000256" key="1">
    <source>
        <dbReference type="ARBA" id="ARBA00022729"/>
    </source>
</evidence>
<feature type="domain" description="Soluble ligand binding" evidence="3">
    <location>
        <begin position="127"/>
        <end position="170"/>
    </location>
</feature>
<dbReference type="AlphaFoldDB" id="A0A4R3I060"/>
<dbReference type="Pfam" id="PF10531">
    <property type="entry name" value="SLBB"/>
    <property type="match status" value="1"/>
</dbReference>
<dbReference type="PANTHER" id="PTHR33619">
    <property type="entry name" value="POLYSACCHARIDE EXPORT PROTEIN GFCE-RELATED"/>
    <property type="match status" value="1"/>
</dbReference>
<dbReference type="InterPro" id="IPR003715">
    <property type="entry name" value="Poly_export_N"/>
</dbReference>
<keyword evidence="5" id="KW-1185">Reference proteome</keyword>
<organism evidence="4 5">
    <name type="scientific">Reinekea marinisedimentorum</name>
    <dbReference type="NCBI Taxonomy" id="230495"/>
    <lineage>
        <taxon>Bacteria</taxon>
        <taxon>Pseudomonadati</taxon>
        <taxon>Pseudomonadota</taxon>
        <taxon>Gammaproteobacteria</taxon>
        <taxon>Oceanospirillales</taxon>
        <taxon>Saccharospirillaceae</taxon>
        <taxon>Reinekea</taxon>
    </lineage>
</organism>
<evidence type="ECO:0000259" key="3">
    <source>
        <dbReference type="Pfam" id="PF10531"/>
    </source>
</evidence>
<dbReference type="EMBL" id="SLZR01000020">
    <property type="protein sequence ID" value="TCS37179.1"/>
    <property type="molecule type" value="Genomic_DNA"/>
</dbReference>
<proteinExistence type="predicted"/>
<dbReference type="Pfam" id="PF02563">
    <property type="entry name" value="Poly_export"/>
    <property type="match status" value="1"/>
</dbReference>
<evidence type="ECO:0000313" key="4">
    <source>
        <dbReference type="EMBL" id="TCS37179.1"/>
    </source>
</evidence>
<name>A0A4R3I060_9GAMM</name>
<dbReference type="Proteomes" id="UP000295793">
    <property type="component" value="Unassembled WGS sequence"/>
</dbReference>
<gene>
    <name evidence="4" type="ORF">BCF53_12038</name>
</gene>
<comment type="caution">
    <text evidence="4">The sequence shown here is derived from an EMBL/GenBank/DDBJ whole genome shotgun (WGS) entry which is preliminary data.</text>
</comment>
<reference evidence="4 5" key="1">
    <citation type="submission" date="2019-03" db="EMBL/GenBank/DDBJ databases">
        <title>Genomic Encyclopedia of Archaeal and Bacterial Type Strains, Phase II (KMG-II): from individual species to whole genera.</title>
        <authorList>
            <person name="Goeker M."/>
        </authorList>
    </citation>
    <scope>NUCLEOTIDE SEQUENCE [LARGE SCALE GENOMIC DNA]</scope>
    <source>
        <strain evidence="4 5">DSM 15388</strain>
    </source>
</reference>
<dbReference type="InterPro" id="IPR049712">
    <property type="entry name" value="Poly_export"/>
</dbReference>
<dbReference type="Gene3D" id="3.30.1950.10">
    <property type="entry name" value="wza like domain"/>
    <property type="match status" value="1"/>
</dbReference>
<protein>
    <submittedName>
        <fullName evidence="4">Polysaccharide export outer membrane protein</fullName>
    </submittedName>
</protein>
<feature type="domain" description="Polysaccharide export protein N-terminal" evidence="2">
    <location>
        <begin position="45"/>
        <end position="121"/>
    </location>
</feature>
<dbReference type="RefSeq" id="WP_243645855.1">
    <property type="nucleotide sequence ID" value="NZ_SLZR01000020.1"/>
</dbReference>
<keyword evidence="1" id="KW-0732">Signal</keyword>
<dbReference type="PANTHER" id="PTHR33619:SF3">
    <property type="entry name" value="POLYSACCHARIDE EXPORT PROTEIN GFCE-RELATED"/>
    <property type="match status" value="1"/>
</dbReference>
<evidence type="ECO:0000259" key="2">
    <source>
        <dbReference type="Pfam" id="PF02563"/>
    </source>
</evidence>
<sequence>MDLSRLTFTMNNIFSSYRVNNITLQYLLITLMIFSCFGAAVGASAEEYEYRLSSDDIISITVFNEPDLDVNEARISNEGTVSLPLLGQVVVEGLTTLQIEQKIASLLLDGYLKKPNVTVSIAEYRPFYINGEVVKPGSYPYRKGLTVEKAITLAGGFTERASRKNIRLISEDDQEESEKVSLNEPVSPGDIITVSESFF</sequence>
<accession>A0A4R3I060</accession>
<dbReference type="InterPro" id="IPR019554">
    <property type="entry name" value="Soluble_ligand-bd"/>
</dbReference>
<dbReference type="GO" id="GO:0015159">
    <property type="term" value="F:polysaccharide transmembrane transporter activity"/>
    <property type="evidence" value="ECO:0007669"/>
    <property type="project" value="InterPro"/>
</dbReference>
<evidence type="ECO:0000313" key="5">
    <source>
        <dbReference type="Proteomes" id="UP000295793"/>
    </source>
</evidence>
<dbReference type="Gene3D" id="3.10.560.10">
    <property type="entry name" value="Outer membrane lipoprotein wza domain like"/>
    <property type="match status" value="1"/>
</dbReference>